<comment type="caution">
    <text evidence="2">The sequence shown here is derived from an EMBL/GenBank/DDBJ whole genome shotgun (WGS) entry which is preliminary data.</text>
</comment>
<evidence type="ECO:0000256" key="1">
    <source>
        <dbReference type="SAM" id="MobiDB-lite"/>
    </source>
</evidence>
<evidence type="ECO:0000313" key="2">
    <source>
        <dbReference type="EMBL" id="CAG8982584.1"/>
    </source>
</evidence>
<name>A0A9N9M1W6_9HELO</name>
<reference evidence="2" key="1">
    <citation type="submission" date="2021-07" db="EMBL/GenBank/DDBJ databases">
        <authorList>
            <person name="Durling M."/>
        </authorList>
    </citation>
    <scope>NUCLEOTIDE SEQUENCE</scope>
</reference>
<evidence type="ECO:0000313" key="3">
    <source>
        <dbReference type="Proteomes" id="UP000701801"/>
    </source>
</evidence>
<dbReference type="AlphaFoldDB" id="A0A9N9M1W6"/>
<accession>A0A9N9M1W6</accession>
<dbReference type="EMBL" id="CAJVRM010000651">
    <property type="protein sequence ID" value="CAG8982584.1"/>
    <property type="molecule type" value="Genomic_DNA"/>
</dbReference>
<protein>
    <submittedName>
        <fullName evidence="2">Uncharacterized protein</fullName>
    </submittedName>
</protein>
<proteinExistence type="predicted"/>
<gene>
    <name evidence="2" type="ORF">HYALB_00007301</name>
</gene>
<feature type="compositionally biased region" description="Basic and acidic residues" evidence="1">
    <location>
        <begin position="32"/>
        <end position="47"/>
    </location>
</feature>
<dbReference type="OrthoDB" id="3565455at2759"/>
<sequence length="302" mass="34494">MGRRWIRNKIKELKGTRQYSRSQKKKKARARRLNDLEGRFRVEKKEYTTGPRKSASEEPNRTSPGVVTSAIESLKTELELATVSPTIPRSPAHKEPEVIKKDCLRKQRNRRNQRPEMWGATRAINVLARGGDYFLVGGHTIPFSLGVVCKDSRWAYNKRLTKIPVSSRGMNNPFSNLRYIKVDLEKDVLLFSHNTSAFVHLLPDAITTNIKYVGMKAAVCVDGEKEEDTSTVGTEGDCSALFPMTSRPNHHLSWYFRYDDAVTQFKEGWRFHLESPFSNNLGPEAAARGCPPCLRMIMKRCY</sequence>
<feature type="compositionally biased region" description="Basic residues" evidence="1">
    <location>
        <begin position="22"/>
        <end position="31"/>
    </location>
</feature>
<dbReference type="Proteomes" id="UP000701801">
    <property type="component" value="Unassembled WGS sequence"/>
</dbReference>
<feature type="region of interest" description="Disordered" evidence="1">
    <location>
        <begin position="1"/>
        <end position="66"/>
    </location>
</feature>
<keyword evidence="3" id="KW-1185">Reference proteome</keyword>
<organism evidence="2 3">
    <name type="scientific">Hymenoscyphus albidus</name>
    <dbReference type="NCBI Taxonomy" id="595503"/>
    <lineage>
        <taxon>Eukaryota</taxon>
        <taxon>Fungi</taxon>
        <taxon>Dikarya</taxon>
        <taxon>Ascomycota</taxon>
        <taxon>Pezizomycotina</taxon>
        <taxon>Leotiomycetes</taxon>
        <taxon>Helotiales</taxon>
        <taxon>Helotiaceae</taxon>
        <taxon>Hymenoscyphus</taxon>
    </lineage>
</organism>